<dbReference type="Pfam" id="PF01522">
    <property type="entry name" value="Polysacc_deac_1"/>
    <property type="match status" value="1"/>
</dbReference>
<dbReference type="PANTHER" id="PTHR34216:SF7">
    <property type="entry name" value="POLY-BETA-1,6-N-ACETYL-D-GLUCOSAMINE N-DEACETYLASE"/>
    <property type="match status" value="1"/>
</dbReference>
<dbReference type="Proteomes" id="UP000189796">
    <property type="component" value="Chromosome I"/>
</dbReference>
<protein>
    <recommendedName>
        <fullName evidence="3">Chitooligosaccharide deacetylase</fullName>
    </recommendedName>
    <alternativeName>
        <fullName evidence="5">Nodulation protein B</fullName>
    </alternativeName>
</protein>
<dbReference type="PANTHER" id="PTHR34216">
    <property type="match status" value="1"/>
</dbReference>
<dbReference type="AlphaFoldDB" id="A0A1M5SS29"/>
<dbReference type="RefSeq" id="WP_079607432.1">
    <property type="nucleotide sequence ID" value="NZ_LT670817.1"/>
</dbReference>
<dbReference type="OrthoDB" id="9782872at2"/>
<evidence type="ECO:0000313" key="7">
    <source>
        <dbReference type="EMBL" id="SHH41384.1"/>
    </source>
</evidence>
<evidence type="ECO:0000256" key="1">
    <source>
        <dbReference type="ARBA" id="ARBA00003236"/>
    </source>
</evidence>
<evidence type="ECO:0000313" key="8">
    <source>
        <dbReference type="Proteomes" id="UP000189796"/>
    </source>
</evidence>
<dbReference type="InterPro" id="IPR051398">
    <property type="entry name" value="Polysacch_Deacetylase"/>
</dbReference>
<evidence type="ECO:0000259" key="6">
    <source>
        <dbReference type="Pfam" id="PF01522"/>
    </source>
</evidence>
<reference evidence="7 8" key="1">
    <citation type="submission" date="2016-11" db="EMBL/GenBank/DDBJ databases">
        <authorList>
            <person name="Jaros S."/>
            <person name="Januszkiewicz K."/>
            <person name="Wedrychowicz H."/>
        </authorList>
    </citation>
    <scope>NUCLEOTIDE SEQUENCE [LARGE SCALE GENOMIC DNA]</scope>
    <source>
        <strain evidence="7 8">GAS138</strain>
    </source>
</reference>
<evidence type="ECO:0000256" key="4">
    <source>
        <dbReference type="ARBA" id="ARBA00022729"/>
    </source>
</evidence>
<dbReference type="EMBL" id="LT670817">
    <property type="protein sequence ID" value="SHH41384.1"/>
    <property type="molecule type" value="Genomic_DNA"/>
</dbReference>
<dbReference type="GO" id="GO:0016810">
    <property type="term" value="F:hydrolase activity, acting on carbon-nitrogen (but not peptide) bonds"/>
    <property type="evidence" value="ECO:0007669"/>
    <property type="project" value="InterPro"/>
</dbReference>
<keyword evidence="4" id="KW-0732">Signal</keyword>
<evidence type="ECO:0000256" key="5">
    <source>
        <dbReference type="ARBA" id="ARBA00032976"/>
    </source>
</evidence>
<dbReference type="InterPro" id="IPR002509">
    <property type="entry name" value="NODB_dom"/>
</dbReference>
<accession>A0A1M5SS29</accession>
<evidence type="ECO:0000256" key="2">
    <source>
        <dbReference type="ARBA" id="ARBA00010973"/>
    </source>
</evidence>
<dbReference type="CDD" id="cd10968">
    <property type="entry name" value="CE4_Mlr8448_like_5s"/>
    <property type="match status" value="1"/>
</dbReference>
<dbReference type="InterPro" id="IPR011330">
    <property type="entry name" value="Glyco_hydro/deAcase_b/a-brl"/>
</dbReference>
<dbReference type="Gene3D" id="3.20.20.370">
    <property type="entry name" value="Glycoside hydrolase/deacetylase"/>
    <property type="match status" value="1"/>
</dbReference>
<comment type="function">
    <text evidence="1">Is involved in generating a small heat-stable compound (Nod), an acylated oligomer of N-acetylglucosamine, that stimulates mitosis in various plant protoplasts.</text>
</comment>
<dbReference type="SUPFAM" id="SSF88713">
    <property type="entry name" value="Glycoside hydrolase/deacetylase"/>
    <property type="match status" value="1"/>
</dbReference>
<organism evidence="7 8">
    <name type="scientific">Bradyrhizobium erythrophlei</name>
    <dbReference type="NCBI Taxonomy" id="1437360"/>
    <lineage>
        <taxon>Bacteria</taxon>
        <taxon>Pseudomonadati</taxon>
        <taxon>Pseudomonadota</taxon>
        <taxon>Alphaproteobacteria</taxon>
        <taxon>Hyphomicrobiales</taxon>
        <taxon>Nitrobacteraceae</taxon>
        <taxon>Bradyrhizobium</taxon>
    </lineage>
</organism>
<proteinExistence type="inferred from homology"/>
<sequence>MSSDHGFLTSLGLELAYFSGLAWLRGQRAGGVGVVMRFERVRPARAARFQPLRSHEITPEFLDRTIRALKRWKFDIVSMDEACQRAVRLASPRRFACLTFDGGYKDLITSAYPVLSRHDVPFTAYIPTAFPDGLGEAWWLALEAVIARETRISLVMDRREQRFDIANAPEKYQLYDFLVDWMRSLAPPDLSAAIRDLCTRYAVDLSALSRDASMDWSDLAKLAADPLVTIGSATVNYPVLSNLKDADALREITMGRAVAQAAFHREVRHFAYPFGDRGSWRRQHAAMAEEAGFASAASAIPGVVESEGRTNLHALPRIAWDGRRRSLRAMRVIVSGVTFAPVKRARATGA</sequence>
<feature type="domain" description="NodB homology" evidence="6">
    <location>
        <begin position="212"/>
        <end position="293"/>
    </location>
</feature>
<name>A0A1M5SS29_9BRAD</name>
<comment type="similarity">
    <text evidence="2">Belongs to the polysaccharide deacetylase family.</text>
</comment>
<dbReference type="GO" id="GO:0005975">
    <property type="term" value="P:carbohydrate metabolic process"/>
    <property type="evidence" value="ECO:0007669"/>
    <property type="project" value="InterPro"/>
</dbReference>
<evidence type="ECO:0000256" key="3">
    <source>
        <dbReference type="ARBA" id="ARBA00020071"/>
    </source>
</evidence>
<gene>
    <name evidence="7" type="ORF">SAMN05443248_4725</name>
</gene>